<evidence type="ECO:0000256" key="1">
    <source>
        <dbReference type="SAM" id="MobiDB-lite"/>
    </source>
</evidence>
<dbReference type="GO" id="GO:0020037">
    <property type="term" value="F:heme binding"/>
    <property type="evidence" value="ECO:0007669"/>
    <property type="project" value="InterPro"/>
</dbReference>
<reference evidence="2 3" key="1">
    <citation type="submission" date="2018-11" db="EMBL/GenBank/DDBJ databases">
        <title>Genome squencing of methanotrophic bacteria isolated from alkaline groundwater in Korea.</title>
        <authorList>
            <person name="Nguyen L.N."/>
        </authorList>
    </citation>
    <scope>NUCLEOTIDE SEQUENCE [LARGE SCALE GENOMIC DNA]</scope>
    <source>
        <strain evidence="2 3">GW6</strain>
    </source>
</reference>
<dbReference type="AlphaFoldDB" id="A0A3G8M6H3"/>
<accession>A0A3G8M6H3</accession>
<dbReference type="Proteomes" id="UP000273982">
    <property type="component" value="Chromosome"/>
</dbReference>
<gene>
    <name evidence="2" type="ORF">EHO51_08700</name>
</gene>
<dbReference type="InterPro" id="IPR020835">
    <property type="entry name" value="Catalase_sf"/>
</dbReference>
<evidence type="ECO:0000313" key="3">
    <source>
        <dbReference type="Proteomes" id="UP000273982"/>
    </source>
</evidence>
<dbReference type="KEGG" id="mros:EHO51_08700"/>
<sequence length="361" mass="40711">MSQNDFGVIELVDQDRVYPGSRFSEVRDAMFANPYQKVWGAPGEPPLPFVMPTFFDMLRALWRGRHFLTQAAERSVDARSDLRWGPDEKGFRRIVHPWGVVLTGLWEITEDSGYTGYFQKGSKALVVARYSNGGAVKRGKPRGQGIAGKLFPTTDPHHKEPLQTANFFTIDDIVGASTRYINDVDFVNAPNVTLSNDWATSPIVMTAGVVFAITDKDPTERQLHEVAELGKPRDLPTRAPRFMRLKLAPGHPRIEGEDLDSRDELLAMMFDKGDPTPRREIVFTIEVTEDGEVTGRTGFKKGTFRNWRRIGALTFDNAVVSYNGDHVLHFHHPNWRIDRNDPATRFRPAPTGSEAEKTEAM</sequence>
<organism evidence="2 3">
    <name type="scientific">Methylocystis rosea</name>
    <dbReference type="NCBI Taxonomy" id="173366"/>
    <lineage>
        <taxon>Bacteria</taxon>
        <taxon>Pseudomonadati</taxon>
        <taxon>Pseudomonadota</taxon>
        <taxon>Alphaproteobacteria</taxon>
        <taxon>Hyphomicrobiales</taxon>
        <taxon>Methylocystaceae</taxon>
        <taxon>Methylocystis</taxon>
    </lineage>
</organism>
<dbReference type="RefSeq" id="WP_124738554.1">
    <property type="nucleotide sequence ID" value="NZ_CP034086.1"/>
</dbReference>
<dbReference type="EMBL" id="CP034086">
    <property type="protein sequence ID" value="AZG76802.1"/>
    <property type="molecule type" value="Genomic_DNA"/>
</dbReference>
<feature type="region of interest" description="Disordered" evidence="1">
    <location>
        <begin position="339"/>
        <end position="361"/>
    </location>
</feature>
<proteinExistence type="predicted"/>
<protein>
    <submittedName>
        <fullName evidence="2">Uncharacterized protein</fullName>
    </submittedName>
</protein>
<evidence type="ECO:0000313" key="2">
    <source>
        <dbReference type="EMBL" id="AZG76802.1"/>
    </source>
</evidence>
<dbReference type="SUPFAM" id="SSF56634">
    <property type="entry name" value="Heme-dependent catalase-like"/>
    <property type="match status" value="1"/>
</dbReference>
<name>A0A3G8M6H3_9HYPH</name>